<dbReference type="EMBL" id="KN817540">
    <property type="protein sequence ID" value="KJA23962.1"/>
    <property type="molecule type" value="Genomic_DNA"/>
</dbReference>
<feature type="domain" description="GST N-terminal" evidence="1">
    <location>
        <begin position="4"/>
        <end position="87"/>
    </location>
</feature>
<evidence type="ECO:0000259" key="1">
    <source>
        <dbReference type="PROSITE" id="PS50404"/>
    </source>
</evidence>
<dbReference type="Gene3D" id="3.40.30.10">
    <property type="entry name" value="Glutaredoxin"/>
    <property type="match status" value="1"/>
</dbReference>
<dbReference type="SUPFAM" id="SSF52833">
    <property type="entry name" value="Thioredoxin-like"/>
    <property type="match status" value="1"/>
</dbReference>
<dbReference type="Gene3D" id="1.20.1050.10">
    <property type="match status" value="1"/>
</dbReference>
<dbReference type="InterPro" id="IPR036282">
    <property type="entry name" value="Glutathione-S-Trfase_C_sf"/>
</dbReference>
<dbReference type="CDD" id="cd00299">
    <property type="entry name" value="GST_C_family"/>
    <property type="match status" value="1"/>
</dbReference>
<name>A0A0D2L9P5_HYPSF</name>
<reference evidence="4" key="1">
    <citation type="submission" date="2014-04" db="EMBL/GenBank/DDBJ databases">
        <title>Evolutionary Origins and Diversification of the Mycorrhizal Mutualists.</title>
        <authorList>
            <consortium name="DOE Joint Genome Institute"/>
            <consortium name="Mycorrhizal Genomics Consortium"/>
            <person name="Kohler A."/>
            <person name="Kuo A."/>
            <person name="Nagy L.G."/>
            <person name="Floudas D."/>
            <person name="Copeland A."/>
            <person name="Barry K.W."/>
            <person name="Cichocki N."/>
            <person name="Veneault-Fourrey C."/>
            <person name="LaButti K."/>
            <person name="Lindquist E.A."/>
            <person name="Lipzen A."/>
            <person name="Lundell T."/>
            <person name="Morin E."/>
            <person name="Murat C."/>
            <person name="Riley R."/>
            <person name="Ohm R."/>
            <person name="Sun H."/>
            <person name="Tunlid A."/>
            <person name="Henrissat B."/>
            <person name="Grigoriev I.V."/>
            <person name="Hibbett D.S."/>
            <person name="Martin F."/>
        </authorList>
    </citation>
    <scope>NUCLEOTIDE SEQUENCE [LARGE SCALE GENOMIC DNA]</scope>
    <source>
        <strain evidence="4">FD-334 SS-4</strain>
    </source>
</reference>
<dbReference type="PROSITE" id="PS50404">
    <property type="entry name" value="GST_NTER"/>
    <property type="match status" value="1"/>
</dbReference>
<dbReference type="InterPro" id="IPR004045">
    <property type="entry name" value="Glutathione_S-Trfase_N"/>
</dbReference>
<dbReference type="OMA" id="PSWADFF"/>
<dbReference type="Pfam" id="PF13410">
    <property type="entry name" value="GST_C_2"/>
    <property type="match status" value="1"/>
</dbReference>
<dbReference type="PANTHER" id="PTHR43968">
    <property type="match status" value="1"/>
</dbReference>
<sequence length="228" mass="25479">MTDPPYTLIGTAFSTFTRTIALGLQYKKLKYSQIATKPQTRIAQEAHPFAYLPTLIIHEIDGKKVNVKLRESQAIVRFIDRVAPEPSLHVQVGSDAVMPEKMWEFVSFAASYGFPMIEHTVVKPRVKALDEGVLSEAEVQDQIKAGVVELERYLAVAESLMAPDGFVFGEQLTWADFFLFPLLADLRAVPEWRLVSDRLKRWAAQMDTLDAVKATAEGTLSVGARPLD</sequence>
<dbReference type="GO" id="GO:0005737">
    <property type="term" value="C:cytoplasm"/>
    <property type="evidence" value="ECO:0007669"/>
    <property type="project" value="TreeGrafter"/>
</dbReference>
<keyword evidence="4" id="KW-1185">Reference proteome</keyword>
<gene>
    <name evidence="3" type="ORF">HYPSUDRAFT_162953</name>
</gene>
<dbReference type="STRING" id="945553.A0A0D2L9P5"/>
<feature type="domain" description="GST C-terminal" evidence="2">
    <location>
        <begin position="95"/>
        <end position="227"/>
    </location>
</feature>
<organism evidence="3 4">
    <name type="scientific">Hypholoma sublateritium (strain FD-334 SS-4)</name>
    <dbReference type="NCBI Taxonomy" id="945553"/>
    <lineage>
        <taxon>Eukaryota</taxon>
        <taxon>Fungi</taxon>
        <taxon>Dikarya</taxon>
        <taxon>Basidiomycota</taxon>
        <taxon>Agaricomycotina</taxon>
        <taxon>Agaricomycetes</taxon>
        <taxon>Agaricomycetidae</taxon>
        <taxon>Agaricales</taxon>
        <taxon>Agaricineae</taxon>
        <taxon>Strophariaceae</taxon>
        <taxon>Hypholoma</taxon>
    </lineage>
</organism>
<evidence type="ECO:0000313" key="3">
    <source>
        <dbReference type="EMBL" id="KJA23962.1"/>
    </source>
</evidence>
<dbReference type="OrthoDB" id="249703at2759"/>
<evidence type="ECO:0000259" key="2">
    <source>
        <dbReference type="PROSITE" id="PS50405"/>
    </source>
</evidence>
<accession>A0A0D2L9P5</accession>
<dbReference type="Proteomes" id="UP000054270">
    <property type="component" value="Unassembled WGS sequence"/>
</dbReference>
<dbReference type="PANTHER" id="PTHR43968:SF6">
    <property type="entry name" value="GLUTATHIONE S-TRANSFERASE OMEGA"/>
    <property type="match status" value="1"/>
</dbReference>
<dbReference type="InterPro" id="IPR050983">
    <property type="entry name" value="GST_Omega/HSP26"/>
</dbReference>
<dbReference type="AlphaFoldDB" id="A0A0D2L9P5"/>
<evidence type="ECO:0000313" key="4">
    <source>
        <dbReference type="Proteomes" id="UP000054270"/>
    </source>
</evidence>
<proteinExistence type="predicted"/>
<dbReference type="SUPFAM" id="SSF47616">
    <property type="entry name" value="GST C-terminal domain-like"/>
    <property type="match status" value="1"/>
</dbReference>
<dbReference type="InterPro" id="IPR036249">
    <property type="entry name" value="Thioredoxin-like_sf"/>
</dbReference>
<evidence type="ECO:0008006" key="5">
    <source>
        <dbReference type="Google" id="ProtNLM"/>
    </source>
</evidence>
<dbReference type="Pfam" id="PF13417">
    <property type="entry name" value="GST_N_3"/>
    <property type="match status" value="1"/>
</dbReference>
<dbReference type="PROSITE" id="PS50405">
    <property type="entry name" value="GST_CTER"/>
    <property type="match status" value="1"/>
</dbReference>
<protein>
    <recommendedName>
        <fullName evidence="5">GST N-terminal domain-containing protein</fullName>
    </recommendedName>
</protein>
<dbReference type="InterPro" id="IPR010987">
    <property type="entry name" value="Glutathione-S-Trfase_C-like"/>
</dbReference>